<dbReference type="InterPro" id="IPR013108">
    <property type="entry name" value="Amidohydro_3"/>
</dbReference>
<dbReference type="Gene3D" id="2.30.40.10">
    <property type="entry name" value="Urease, subunit C, domain 1"/>
    <property type="match status" value="1"/>
</dbReference>
<comment type="caution">
    <text evidence="2">The sequence shown here is derived from an EMBL/GenBank/DDBJ whole genome shotgun (WGS) entry which is preliminary data.</text>
</comment>
<proteinExistence type="predicted"/>
<keyword evidence="3" id="KW-1185">Reference proteome</keyword>
<feature type="domain" description="Amidohydrolase 3" evidence="1">
    <location>
        <begin position="54"/>
        <end position="226"/>
    </location>
</feature>
<dbReference type="Gene3D" id="3.20.20.140">
    <property type="entry name" value="Metal-dependent hydrolases"/>
    <property type="match status" value="1"/>
</dbReference>
<evidence type="ECO:0000313" key="3">
    <source>
        <dbReference type="Proteomes" id="UP001645859"/>
    </source>
</evidence>
<accession>A0ABS1SE10</accession>
<dbReference type="InterPro" id="IPR011059">
    <property type="entry name" value="Metal-dep_hydrolase_composite"/>
</dbReference>
<dbReference type="InterPro" id="IPR050378">
    <property type="entry name" value="Metallo-dep_Hydrolases_sf"/>
</dbReference>
<dbReference type="PANTHER" id="PTHR11647">
    <property type="entry name" value="HYDRANTOINASE/DIHYDROPYRIMIDINASE FAMILY MEMBER"/>
    <property type="match status" value="1"/>
</dbReference>
<dbReference type="Pfam" id="PF07969">
    <property type="entry name" value="Amidohydro_3"/>
    <property type="match status" value="2"/>
</dbReference>
<dbReference type="Gene3D" id="3.30.1490.130">
    <property type="entry name" value="D-aminoacylase. Domain 3"/>
    <property type="match status" value="1"/>
</dbReference>
<gene>
    <name evidence="2" type="ORF">D3230_02440</name>
</gene>
<dbReference type="PANTHER" id="PTHR11647:SF1">
    <property type="entry name" value="COLLAPSIN RESPONSE MEDIATOR PROTEIN"/>
    <property type="match status" value="1"/>
</dbReference>
<dbReference type="SUPFAM" id="SSF51556">
    <property type="entry name" value="Metallo-dependent hydrolases"/>
    <property type="match status" value="1"/>
</dbReference>
<organism evidence="2 3">
    <name type="scientific">Leucobacter chromiireducens subsp. solipictus</name>
    <dbReference type="NCBI Taxonomy" id="398235"/>
    <lineage>
        <taxon>Bacteria</taxon>
        <taxon>Bacillati</taxon>
        <taxon>Actinomycetota</taxon>
        <taxon>Actinomycetes</taxon>
        <taxon>Micrococcales</taxon>
        <taxon>Microbacteriaceae</taxon>
        <taxon>Leucobacter</taxon>
    </lineage>
</organism>
<evidence type="ECO:0000313" key="2">
    <source>
        <dbReference type="EMBL" id="MBL3678166.1"/>
    </source>
</evidence>
<dbReference type="EMBL" id="QYAC01000001">
    <property type="protein sequence ID" value="MBL3678166.1"/>
    <property type="molecule type" value="Genomic_DNA"/>
</dbReference>
<feature type="domain" description="Amidohydrolase 3" evidence="1">
    <location>
        <begin position="394"/>
        <end position="516"/>
    </location>
</feature>
<reference evidence="2 3" key="1">
    <citation type="submission" date="2018-09" db="EMBL/GenBank/DDBJ databases">
        <title>Comparative genomics of Leucobacter spp.</title>
        <authorList>
            <person name="Reis A.C."/>
            <person name="Kolvenbach B.A."/>
            <person name="Corvini P.F.X."/>
            <person name="Nunes O.C."/>
        </authorList>
    </citation>
    <scope>NUCLEOTIDE SEQUENCE [LARGE SCALE GENOMIC DNA]</scope>
    <source>
        <strain evidence="2 3">TAN 31504</strain>
    </source>
</reference>
<dbReference type="SUPFAM" id="SSF51338">
    <property type="entry name" value="Composite domain of metallo-dependent hydrolases"/>
    <property type="match status" value="1"/>
</dbReference>
<evidence type="ECO:0000259" key="1">
    <source>
        <dbReference type="Pfam" id="PF07969"/>
    </source>
</evidence>
<dbReference type="InterPro" id="IPR023100">
    <property type="entry name" value="D-aminoacylase_insert_dom_sf"/>
</dbReference>
<protein>
    <submittedName>
        <fullName evidence="2">D-aminoacylase</fullName>
    </submittedName>
</protein>
<dbReference type="CDD" id="cd01297">
    <property type="entry name" value="D-aminoacylase"/>
    <property type="match status" value="1"/>
</dbReference>
<sequence>MTVTFDLLITNATVIDGTGAPRFLADVAVTGERIAEVRRVTAAGPVPDRPTAERVIDASGLVLSPGFIDLHSHADFSIQGHPQATTQLMQGVTTALTGNCGSTPFPTRDLELIRQENAHLSPDFDGDWTDAAGFHRALTGVSPGINIATQVGFSSIRAHIVGLENRAPSPAELAAMQDEIRRAADQGVRGFSSGLIYTPGSYCTPAEIAALARTAAECGLLYSTHIRNESFTMIEAVDEAIRAAEDSGVRLEISHLKAMGPENWGAPARALERIDAARARGLDVAADVYPYTASSTRLTSRLPDFAMDGGKDELLRLLASPGDRARVAQGLAARFGRDVDPDGIVIAELAPAGAEDLSWTIGHSLTEIGERLGTDPAEAAMRVLAGHDASVAIVNHAMHPDDVAAVLQHPWVSVASDGWTMQPRGAGKPHPRSFGTFARVLGHYVREQGVLSLEEAVRKMTGLPAERLRLADRGRVAAGWIADLSLFDPATVTDRSTFDDPWQLATGVRAVFLGGRAAVLDGALTGVRAGRVL</sequence>
<dbReference type="RefSeq" id="WP_202343394.1">
    <property type="nucleotide sequence ID" value="NZ_BAAAPI010000001.1"/>
</dbReference>
<name>A0ABS1SE10_9MICO</name>
<dbReference type="Proteomes" id="UP001645859">
    <property type="component" value="Unassembled WGS sequence"/>
</dbReference>
<dbReference type="InterPro" id="IPR032466">
    <property type="entry name" value="Metal_Hydrolase"/>
</dbReference>